<dbReference type="InterPro" id="IPR050792">
    <property type="entry name" value="ADP-ribosylglycohydrolase"/>
</dbReference>
<dbReference type="EMBL" id="AZEC01000015">
    <property type="protein sequence ID" value="KRL10059.1"/>
    <property type="molecule type" value="Genomic_DNA"/>
</dbReference>
<feature type="binding site" evidence="3">
    <location>
        <position position="50"/>
    </location>
    <ligand>
        <name>Mg(2+)</name>
        <dbReference type="ChEBI" id="CHEBI:18420"/>
        <label>1</label>
    </ligand>
</feature>
<proteinExistence type="inferred from homology"/>
<dbReference type="Proteomes" id="UP000051330">
    <property type="component" value="Unassembled WGS sequence"/>
</dbReference>
<reference evidence="4 5" key="1">
    <citation type="journal article" date="2015" name="Genome Announc.">
        <title>Expanding the biotechnology potential of lactobacilli through comparative genomics of 213 strains and associated genera.</title>
        <authorList>
            <person name="Sun Z."/>
            <person name="Harris H.M."/>
            <person name="McCann A."/>
            <person name="Guo C."/>
            <person name="Argimon S."/>
            <person name="Zhang W."/>
            <person name="Yang X."/>
            <person name="Jeffery I.B."/>
            <person name="Cooney J.C."/>
            <person name="Kagawa T.F."/>
            <person name="Liu W."/>
            <person name="Song Y."/>
            <person name="Salvetti E."/>
            <person name="Wrobel A."/>
            <person name="Rasinkangas P."/>
            <person name="Parkhill J."/>
            <person name="Rea M.C."/>
            <person name="O'Sullivan O."/>
            <person name="Ritari J."/>
            <person name="Douillard F.P."/>
            <person name="Paul Ross R."/>
            <person name="Yang R."/>
            <person name="Briner A.E."/>
            <person name="Felis G.E."/>
            <person name="de Vos W.M."/>
            <person name="Barrangou R."/>
            <person name="Klaenhammer T.R."/>
            <person name="Caufield P.W."/>
            <person name="Cui Y."/>
            <person name="Zhang H."/>
            <person name="O'Toole P.W."/>
        </authorList>
    </citation>
    <scope>NUCLEOTIDE SEQUENCE [LARGE SCALE GENOMIC DNA]</scope>
    <source>
        <strain evidence="4 5">DSM 12744</strain>
    </source>
</reference>
<organism evidence="4 5">
    <name type="scientific">Schleiferilactobacillus perolens DSM 12744</name>
    <dbReference type="NCBI Taxonomy" id="1423792"/>
    <lineage>
        <taxon>Bacteria</taxon>
        <taxon>Bacillati</taxon>
        <taxon>Bacillota</taxon>
        <taxon>Bacilli</taxon>
        <taxon>Lactobacillales</taxon>
        <taxon>Lactobacillaceae</taxon>
        <taxon>Schleiferilactobacillus</taxon>
    </lineage>
</organism>
<feature type="binding site" evidence="3">
    <location>
        <position position="51"/>
    </location>
    <ligand>
        <name>Mg(2+)</name>
        <dbReference type="ChEBI" id="CHEBI:18420"/>
        <label>1</label>
    </ligand>
</feature>
<sequence length="311" mass="34117">MQKQAIIHFLYAGALGDALGVPVEFRRRDTYHVDTMTGYGTWEQPAGTWSDDTSMTLALVDNLTADADNDALFKKFVAYMQDGAYTPFGHLFDIGNTCAKAIRTYAKGGTEPTQCGDPSEFANGNGAVMRLAPLAITLLNEDDPAVRFAQYRDYTSFTHRHPRAILGTALYLEALRHLLQGANLTEALNRAHAFAAQLPGQYQKELKAYHRIFDPQFARIPRAGIESSGYVVDTLEAAFWCALNARNWRDGVLTAANLGSDADTVASITATILAAAQPADQFPDDWQSALKNSAMLARYFAPFAEKYQATA</sequence>
<feature type="binding site" evidence="3">
    <location>
        <position position="264"/>
    </location>
    <ligand>
        <name>Mg(2+)</name>
        <dbReference type="ChEBI" id="CHEBI:18420"/>
        <label>1</label>
    </ligand>
</feature>
<feature type="binding site" evidence="3">
    <location>
        <position position="261"/>
    </location>
    <ligand>
        <name>Mg(2+)</name>
        <dbReference type="ChEBI" id="CHEBI:18420"/>
        <label>1</label>
    </ligand>
</feature>
<comment type="cofactor">
    <cofactor evidence="3">
        <name>Mg(2+)</name>
        <dbReference type="ChEBI" id="CHEBI:18420"/>
    </cofactor>
    <text evidence="3">Binds 2 magnesium ions per subunit.</text>
</comment>
<dbReference type="STRING" id="1423792.FD09_GL000989"/>
<keyword evidence="5" id="KW-1185">Reference proteome</keyword>
<dbReference type="SUPFAM" id="SSF101478">
    <property type="entry name" value="ADP-ribosylglycohydrolase"/>
    <property type="match status" value="1"/>
</dbReference>
<evidence type="ECO:0000256" key="1">
    <source>
        <dbReference type="ARBA" id="ARBA00010702"/>
    </source>
</evidence>
<dbReference type="OrthoDB" id="9798107at2"/>
<evidence type="ECO:0000313" key="5">
    <source>
        <dbReference type="Proteomes" id="UP000051330"/>
    </source>
</evidence>
<dbReference type="RefSeq" id="WP_057822124.1">
    <property type="nucleotide sequence ID" value="NZ_AZEC01000015.1"/>
</dbReference>
<dbReference type="PANTHER" id="PTHR16222">
    <property type="entry name" value="ADP-RIBOSYLGLYCOHYDROLASE"/>
    <property type="match status" value="1"/>
</dbReference>
<evidence type="ECO:0000256" key="3">
    <source>
        <dbReference type="PIRSR" id="PIRSR605502-1"/>
    </source>
</evidence>
<dbReference type="InterPro" id="IPR036705">
    <property type="entry name" value="Ribosyl_crysJ1_sf"/>
</dbReference>
<dbReference type="Gene3D" id="1.10.4080.10">
    <property type="entry name" value="ADP-ribosylation/Crystallin J1"/>
    <property type="match status" value="1"/>
</dbReference>
<comment type="caution">
    <text evidence="4">The sequence shown here is derived from an EMBL/GenBank/DDBJ whole genome shotgun (WGS) entry which is preliminary data.</text>
</comment>
<protein>
    <submittedName>
        <fullName evidence="4">ADP-ribosylglycohydrolase</fullName>
    </submittedName>
</protein>
<dbReference type="Pfam" id="PF03747">
    <property type="entry name" value="ADP_ribosyl_GH"/>
    <property type="match status" value="1"/>
</dbReference>
<comment type="similarity">
    <text evidence="1">Belongs to the ADP-ribosylglycohydrolase family.</text>
</comment>
<accession>A0A0R1N0J4</accession>
<dbReference type="AlphaFoldDB" id="A0A0R1N0J4"/>
<gene>
    <name evidence="4" type="ORF">FD09_GL000989</name>
</gene>
<dbReference type="InterPro" id="IPR005502">
    <property type="entry name" value="Ribosyl_crysJ1"/>
</dbReference>
<dbReference type="GO" id="GO:0046872">
    <property type="term" value="F:metal ion binding"/>
    <property type="evidence" value="ECO:0007669"/>
    <property type="project" value="UniProtKB-KW"/>
</dbReference>
<dbReference type="PATRIC" id="fig|1423792.3.peg.1009"/>
<dbReference type="GO" id="GO:0016787">
    <property type="term" value="F:hydrolase activity"/>
    <property type="evidence" value="ECO:0007669"/>
    <property type="project" value="UniProtKB-KW"/>
</dbReference>
<name>A0A0R1N0J4_9LACO</name>
<evidence type="ECO:0000256" key="2">
    <source>
        <dbReference type="ARBA" id="ARBA00022801"/>
    </source>
</evidence>
<keyword evidence="3" id="KW-0479">Metal-binding</keyword>
<keyword evidence="2 4" id="KW-0378">Hydrolase</keyword>
<evidence type="ECO:0000313" key="4">
    <source>
        <dbReference type="EMBL" id="KRL10059.1"/>
    </source>
</evidence>
<keyword evidence="3" id="KW-0460">Magnesium</keyword>
<feature type="binding site" evidence="3">
    <location>
        <position position="52"/>
    </location>
    <ligand>
        <name>Mg(2+)</name>
        <dbReference type="ChEBI" id="CHEBI:18420"/>
        <label>1</label>
    </ligand>
</feature>
<dbReference type="PANTHER" id="PTHR16222:SF24">
    <property type="entry name" value="ADP-RIBOSYLHYDROLASE ARH3"/>
    <property type="match status" value="1"/>
</dbReference>
<feature type="binding site" evidence="3">
    <location>
        <position position="263"/>
    </location>
    <ligand>
        <name>Mg(2+)</name>
        <dbReference type="ChEBI" id="CHEBI:18420"/>
        <label>1</label>
    </ligand>
</feature>